<evidence type="ECO:0000313" key="7">
    <source>
        <dbReference type="Proteomes" id="UP000821853"/>
    </source>
</evidence>
<dbReference type="InterPro" id="IPR016130">
    <property type="entry name" value="Tyr_Pase_AS"/>
</dbReference>
<dbReference type="Proteomes" id="UP000821853">
    <property type="component" value="Chromosome 3"/>
</dbReference>
<feature type="domain" description="Tyrosine-protein phosphatase" evidence="4">
    <location>
        <begin position="60"/>
        <end position="204"/>
    </location>
</feature>
<feature type="region of interest" description="Disordered" evidence="3">
    <location>
        <begin position="1"/>
        <end position="52"/>
    </location>
</feature>
<dbReference type="PROSITE" id="PS00383">
    <property type="entry name" value="TYR_PHOSPHATASE_1"/>
    <property type="match status" value="2"/>
</dbReference>
<feature type="domain" description="Tyrosine-protein phosphatase" evidence="4">
    <location>
        <begin position="222"/>
        <end position="366"/>
    </location>
</feature>
<evidence type="ECO:0000256" key="2">
    <source>
        <dbReference type="ARBA" id="ARBA00022912"/>
    </source>
</evidence>
<dbReference type="PROSITE" id="PS50056">
    <property type="entry name" value="TYR_PHOSPHATASE_2"/>
    <property type="match status" value="2"/>
</dbReference>
<dbReference type="PROSITE" id="PS50054">
    <property type="entry name" value="TYR_PHOSPHATASE_DUAL"/>
    <property type="match status" value="2"/>
</dbReference>
<dbReference type="InterPro" id="IPR029021">
    <property type="entry name" value="Prot-tyrosine_phosphatase-like"/>
</dbReference>
<dbReference type="InterPro" id="IPR020422">
    <property type="entry name" value="TYR_PHOSPHATASE_DUAL_dom"/>
</dbReference>
<evidence type="ECO:0000313" key="6">
    <source>
        <dbReference type="EMBL" id="KAH9369536.1"/>
    </source>
</evidence>
<feature type="domain" description="Tyrosine specific protein phosphatases" evidence="5">
    <location>
        <begin position="124"/>
        <end position="182"/>
    </location>
</feature>
<name>A0A9J6G4T8_HAELO</name>
<dbReference type="SMART" id="SM00404">
    <property type="entry name" value="PTPc_motif"/>
    <property type="match status" value="2"/>
</dbReference>
<dbReference type="SMART" id="SM00195">
    <property type="entry name" value="DSPc"/>
    <property type="match status" value="2"/>
</dbReference>
<dbReference type="PRINTS" id="PR01908">
    <property type="entry name" value="ADSPHPHTASE"/>
</dbReference>
<keyword evidence="2" id="KW-0904">Protein phosphatase</keyword>
<comment type="caution">
    <text evidence="6">The sequence shown here is derived from an EMBL/GenBank/DDBJ whole genome shotgun (WGS) entry which is preliminary data.</text>
</comment>
<dbReference type="GO" id="GO:0008579">
    <property type="term" value="F:JUN kinase phosphatase activity"/>
    <property type="evidence" value="ECO:0007669"/>
    <property type="project" value="TreeGrafter"/>
</dbReference>
<dbReference type="SUPFAM" id="SSF52799">
    <property type="entry name" value="(Phosphotyrosine protein) phosphatases II"/>
    <property type="match status" value="2"/>
</dbReference>
<dbReference type="InterPro" id="IPR003595">
    <property type="entry name" value="Tyr_Pase_cat"/>
</dbReference>
<accession>A0A9J6G4T8</accession>
<reference evidence="6 7" key="1">
    <citation type="journal article" date="2020" name="Cell">
        <title>Large-Scale Comparative Analyses of Tick Genomes Elucidate Their Genetic Diversity and Vector Capacities.</title>
        <authorList>
            <consortium name="Tick Genome and Microbiome Consortium (TIGMIC)"/>
            <person name="Jia N."/>
            <person name="Wang J."/>
            <person name="Shi W."/>
            <person name="Du L."/>
            <person name="Sun Y."/>
            <person name="Zhan W."/>
            <person name="Jiang J.F."/>
            <person name="Wang Q."/>
            <person name="Zhang B."/>
            <person name="Ji P."/>
            <person name="Bell-Sakyi L."/>
            <person name="Cui X.M."/>
            <person name="Yuan T.T."/>
            <person name="Jiang B.G."/>
            <person name="Yang W.F."/>
            <person name="Lam T.T."/>
            <person name="Chang Q.C."/>
            <person name="Ding S.J."/>
            <person name="Wang X.J."/>
            <person name="Zhu J.G."/>
            <person name="Ruan X.D."/>
            <person name="Zhao L."/>
            <person name="Wei J.T."/>
            <person name="Ye R.Z."/>
            <person name="Que T.C."/>
            <person name="Du C.H."/>
            <person name="Zhou Y.H."/>
            <person name="Cheng J.X."/>
            <person name="Dai P.F."/>
            <person name="Guo W.B."/>
            <person name="Han X.H."/>
            <person name="Huang E.J."/>
            <person name="Li L.F."/>
            <person name="Wei W."/>
            <person name="Gao Y.C."/>
            <person name="Liu J.Z."/>
            <person name="Shao H.Z."/>
            <person name="Wang X."/>
            <person name="Wang C.C."/>
            <person name="Yang T.C."/>
            <person name="Huo Q.B."/>
            <person name="Li W."/>
            <person name="Chen H.Y."/>
            <person name="Chen S.E."/>
            <person name="Zhou L.G."/>
            <person name="Ni X.B."/>
            <person name="Tian J.H."/>
            <person name="Sheng Y."/>
            <person name="Liu T."/>
            <person name="Pan Y.S."/>
            <person name="Xia L.Y."/>
            <person name="Li J."/>
            <person name="Zhao F."/>
            <person name="Cao W.C."/>
        </authorList>
    </citation>
    <scope>NUCLEOTIDE SEQUENCE [LARGE SCALE GENOMIC DNA]</scope>
    <source>
        <strain evidence="6">HaeL-2018</strain>
    </source>
</reference>
<dbReference type="OMA" id="KEMASHE"/>
<dbReference type="OrthoDB" id="10252009at2759"/>
<evidence type="ECO:0008006" key="8">
    <source>
        <dbReference type="Google" id="ProtNLM"/>
    </source>
</evidence>
<gene>
    <name evidence="6" type="ORF">HPB48_019673</name>
</gene>
<keyword evidence="7" id="KW-1185">Reference proteome</keyword>
<proteinExistence type="predicted"/>
<dbReference type="Gene3D" id="3.90.190.10">
    <property type="entry name" value="Protein tyrosine phosphatase superfamily"/>
    <property type="match status" value="2"/>
</dbReference>
<feature type="compositionally biased region" description="Basic and acidic residues" evidence="3">
    <location>
        <begin position="22"/>
        <end position="36"/>
    </location>
</feature>
<dbReference type="VEuPathDB" id="VectorBase:HLOH_043154"/>
<evidence type="ECO:0000256" key="3">
    <source>
        <dbReference type="SAM" id="MobiDB-lite"/>
    </source>
</evidence>
<dbReference type="PANTHER" id="PTHR46377:SF1">
    <property type="entry name" value="DUAL SPECIFICITY PROTEIN PHOSPHATASE 19"/>
    <property type="match status" value="1"/>
</dbReference>
<dbReference type="Pfam" id="PF00782">
    <property type="entry name" value="DSPc"/>
    <property type="match status" value="2"/>
</dbReference>
<evidence type="ECO:0000256" key="1">
    <source>
        <dbReference type="ARBA" id="ARBA00022801"/>
    </source>
</evidence>
<dbReference type="AlphaFoldDB" id="A0A9J6G4T8"/>
<evidence type="ECO:0000259" key="5">
    <source>
        <dbReference type="PROSITE" id="PS50056"/>
    </source>
</evidence>
<protein>
    <recommendedName>
        <fullName evidence="8">Protein-serine/threonine phosphatase</fullName>
    </recommendedName>
</protein>
<organism evidence="6 7">
    <name type="scientific">Haemaphysalis longicornis</name>
    <name type="common">Bush tick</name>
    <dbReference type="NCBI Taxonomy" id="44386"/>
    <lineage>
        <taxon>Eukaryota</taxon>
        <taxon>Metazoa</taxon>
        <taxon>Ecdysozoa</taxon>
        <taxon>Arthropoda</taxon>
        <taxon>Chelicerata</taxon>
        <taxon>Arachnida</taxon>
        <taxon>Acari</taxon>
        <taxon>Parasitiformes</taxon>
        <taxon>Ixodida</taxon>
        <taxon>Ixodoidea</taxon>
        <taxon>Ixodidae</taxon>
        <taxon>Haemaphysalinae</taxon>
        <taxon>Haemaphysalis</taxon>
    </lineage>
</organism>
<dbReference type="InterPro" id="IPR000340">
    <property type="entry name" value="Dual-sp_phosphatase_cat-dom"/>
</dbReference>
<dbReference type="InterPro" id="IPR000387">
    <property type="entry name" value="Tyr_Pase_dom"/>
</dbReference>
<feature type="domain" description="Tyrosine specific protein phosphatases" evidence="5">
    <location>
        <begin position="286"/>
        <end position="345"/>
    </location>
</feature>
<dbReference type="GO" id="GO:0005737">
    <property type="term" value="C:cytoplasm"/>
    <property type="evidence" value="ECO:0007669"/>
    <property type="project" value="TreeGrafter"/>
</dbReference>
<evidence type="ECO:0000259" key="4">
    <source>
        <dbReference type="PROSITE" id="PS50054"/>
    </source>
</evidence>
<sequence>MDSIASFDAKSLRKVQTSVRTTDGRRYTETRDDTGEPRATSPPRSDGQPGYVVDLQPDLQIGQVLPGLYIGSQDAAADSRLLQARGVTHVVNAAAATVPNFQEGNGVTYLPLQLLDLPEFTLTRDTVNHVCDFIDTALSSGGAVFVHCNAGISRSGALVVAYLILRRGMNLAGALEKARAARSLGRPHKSSSYYCRERERARENNFAVRLGSLHMGEGCCHRDAAWAPSRASRSQDAAANLPLLQARHVTHVVNAAASSVPDYHEGSGMTYLPLLMHDLPSYVITRDTIDVVCDFIEHALSTGGAVFVHCVAGISRSGALVVAFLMVKRGMSLQDALNTARAARPVVNPNDGFMQQLAELERSLRHQQQNQQHNDDDSDSD</sequence>
<dbReference type="CDD" id="cd14498">
    <property type="entry name" value="DSP"/>
    <property type="match status" value="2"/>
</dbReference>
<dbReference type="EMBL" id="JABSTR010000005">
    <property type="protein sequence ID" value="KAH9369536.1"/>
    <property type="molecule type" value="Genomic_DNA"/>
</dbReference>
<dbReference type="PANTHER" id="PTHR46377">
    <property type="entry name" value="DUAL SPECIFICITY PROTEIN PHOSPHATASE 19"/>
    <property type="match status" value="1"/>
</dbReference>
<keyword evidence="1" id="KW-0378">Hydrolase</keyword>